<protein>
    <submittedName>
        <fullName evidence="3">Uncharacterized protein</fullName>
    </submittedName>
</protein>
<organism evidence="3 4">
    <name type="scientific">Datura stramonium</name>
    <name type="common">Jimsonweed</name>
    <name type="synonym">Common thornapple</name>
    <dbReference type="NCBI Taxonomy" id="4076"/>
    <lineage>
        <taxon>Eukaryota</taxon>
        <taxon>Viridiplantae</taxon>
        <taxon>Streptophyta</taxon>
        <taxon>Embryophyta</taxon>
        <taxon>Tracheophyta</taxon>
        <taxon>Spermatophyta</taxon>
        <taxon>Magnoliopsida</taxon>
        <taxon>eudicotyledons</taxon>
        <taxon>Gunneridae</taxon>
        <taxon>Pentapetalae</taxon>
        <taxon>asterids</taxon>
        <taxon>lamiids</taxon>
        <taxon>Solanales</taxon>
        <taxon>Solanaceae</taxon>
        <taxon>Solanoideae</taxon>
        <taxon>Datureae</taxon>
        <taxon>Datura</taxon>
    </lineage>
</organism>
<feature type="region of interest" description="Disordered" evidence="1">
    <location>
        <begin position="206"/>
        <end position="228"/>
    </location>
</feature>
<sequence length="228" mass="26286">MNGDGRRRLLSKGEGEKRRHGAVVANYKLLFLLILAGAWAGCICRRNGGDAADCLPKKTKKHAWGLRAAAIHCYSPNALFRLARRLRWRYGGCMLEPESREMETAQRERKCQIIELSWFSGEGEKRRHGAVVANYKLLFLLHSSEPRRRDCEENGVTRDCSQEDEETTLWGPWRCGCILLLFTYALVSRMRRRRWRYGGRMLESEPAEMETGSGRERSRHSLSRLVVS</sequence>
<evidence type="ECO:0000256" key="1">
    <source>
        <dbReference type="SAM" id="MobiDB-lite"/>
    </source>
</evidence>
<reference evidence="3 4" key="1">
    <citation type="journal article" date="2021" name="BMC Genomics">
        <title>Datura genome reveals duplications of psychoactive alkaloid biosynthetic genes and high mutation rate following tissue culture.</title>
        <authorList>
            <person name="Rajewski A."/>
            <person name="Carter-House D."/>
            <person name="Stajich J."/>
            <person name="Litt A."/>
        </authorList>
    </citation>
    <scope>NUCLEOTIDE SEQUENCE [LARGE SCALE GENOMIC DNA]</scope>
    <source>
        <strain evidence="3">AR-01</strain>
    </source>
</reference>
<accession>A0ABS8RMN5</accession>
<keyword evidence="2" id="KW-0472">Membrane</keyword>
<keyword evidence="4" id="KW-1185">Reference proteome</keyword>
<proteinExistence type="predicted"/>
<comment type="caution">
    <text evidence="3">The sequence shown here is derived from an EMBL/GenBank/DDBJ whole genome shotgun (WGS) entry which is preliminary data.</text>
</comment>
<keyword evidence="2" id="KW-0812">Transmembrane</keyword>
<dbReference type="Proteomes" id="UP000823775">
    <property type="component" value="Unassembled WGS sequence"/>
</dbReference>
<name>A0ABS8RMN5_DATST</name>
<feature type="transmembrane region" description="Helical" evidence="2">
    <location>
        <begin position="169"/>
        <end position="187"/>
    </location>
</feature>
<dbReference type="EMBL" id="JACEIK010000051">
    <property type="protein sequence ID" value="MCD7448056.1"/>
    <property type="molecule type" value="Genomic_DNA"/>
</dbReference>
<evidence type="ECO:0000256" key="2">
    <source>
        <dbReference type="SAM" id="Phobius"/>
    </source>
</evidence>
<evidence type="ECO:0000313" key="4">
    <source>
        <dbReference type="Proteomes" id="UP000823775"/>
    </source>
</evidence>
<gene>
    <name evidence="3" type="ORF">HAX54_037758</name>
</gene>
<evidence type="ECO:0000313" key="3">
    <source>
        <dbReference type="EMBL" id="MCD7448056.1"/>
    </source>
</evidence>
<keyword evidence="2" id="KW-1133">Transmembrane helix</keyword>
<feature type="transmembrane region" description="Helical" evidence="2">
    <location>
        <begin position="21"/>
        <end position="40"/>
    </location>
</feature>